<feature type="compositionally biased region" description="Basic and acidic residues" evidence="4">
    <location>
        <begin position="184"/>
        <end position="220"/>
    </location>
</feature>
<dbReference type="GO" id="GO:0005634">
    <property type="term" value="C:nucleus"/>
    <property type="evidence" value="ECO:0007669"/>
    <property type="project" value="UniProtKB-SubCell"/>
</dbReference>
<keyword evidence="6" id="KW-1185">Reference proteome</keyword>
<feature type="compositionally biased region" description="Low complexity" evidence="4">
    <location>
        <begin position="95"/>
        <end position="110"/>
    </location>
</feature>
<evidence type="ECO:0000313" key="5">
    <source>
        <dbReference type="EnsemblPlants" id="HORVU.MOREX.r3.1HG0060190.1.CDS1"/>
    </source>
</evidence>
<evidence type="ECO:0000256" key="2">
    <source>
        <dbReference type="ARBA" id="ARBA00009937"/>
    </source>
</evidence>
<keyword evidence="3" id="KW-0539">Nucleus</keyword>
<gene>
    <name evidence="5" type="primary">LOC123412137</name>
</gene>
<dbReference type="GO" id="GO:0010112">
    <property type="term" value="P:regulation of systemic acquired resistance"/>
    <property type="evidence" value="ECO:0007669"/>
    <property type="project" value="InterPro"/>
</dbReference>
<dbReference type="PANTHER" id="PTHR33669:SF4">
    <property type="entry name" value="NRR REPRESSOR HOMOLOG 2"/>
    <property type="match status" value="1"/>
</dbReference>
<reference evidence="6" key="1">
    <citation type="journal article" date="2012" name="Nature">
        <title>A physical, genetic and functional sequence assembly of the barley genome.</title>
        <authorList>
            <consortium name="The International Barley Genome Sequencing Consortium"/>
            <person name="Mayer K.F."/>
            <person name="Waugh R."/>
            <person name="Brown J.W."/>
            <person name="Schulman A."/>
            <person name="Langridge P."/>
            <person name="Platzer M."/>
            <person name="Fincher G.B."/>
            <person name="Muehlbauer G.J."/>
            <person name="Sato K."/>
            <person name="Close T.J."/>
            <person name="Wise R.P."/>
            <person name="Stein N."/>
        </authorList>
    </citation>
    <scope>NUCLEOTIDE SEQUENCE [LARGE SCALE GENOMIC DNA]</scope>
    <source>
        <strain evidence="6">cv. Morex</strain>
    </source>
</reference>
<dbReference type="OrthoDB" id="695514at2759"/>
<dbReference type="GeneID" id="123412137"/>
<feature type="compositionally biased region" description="Polar residues" evidence="4">
    <location>
        <begin position="141"/>
        <end position="152"/>
    </location>
</feature>
<dbReference type="PANTHER" id="PTHR33669">
    <property type="entry name" value="PROTEIN NEGATIVE REGULATOR OF RESISTANCE"/>
    <property type="match status" value="1"/>
</dbReference>
<reference evidence="5" key="2">
    <citation type="submission" date="2020-10" db="EMBL/GenBank/DDBJ databases">
        <authorList>
            <person name="Scholz U."/>
            <person name="Mascher M."/>
            <person name="Fiebig A."/>
        </authorList>
    </citation>
    <scope>NUCLEOTIDE SEQUENCE [LARGE SCALE GENOMIC DNA]</scope>
    <source>
        <strain evidence="5">cv. Morex</strain>
    </source>
</reference>
<evidence type="ECO:0000256" key="3">
    <source>
        <dbReference type="ARBA" id="ARBA00023242"/>
    </source>
</evidence>
<organism evidence="5 6">
    <name type="scientific">Hordeum vulgare subsp. vulgare</name>
    <name type="common">Domesticated barley</name>
    <dbReference type="NCBI Taxonomy" id="112509"/>
    <lineage>
        <taxon>Eukaryota</taxon>
        <taxon>Viridiplantae</taxon>
        <taxon>Streptophyta</taxon>
        <taxon>Embryophyta</taxon>
        <taxon>Tracheophyta</taxon>
        <taxon>Spermatophyta</taxon>
        <taxon>Magnoliopsida</taxon>
        <taxon>Liliopsida</taxon>
        <taxon>Poales</taxon>
        <taxon>Poaceae</taxon>
        <taxon>BOP clade</taxon>
        <taxon>Pooideae</taxon>
        <taxon>Triticodae</taxon>
        <taxon>Triticeae</taxon>
        <taxon>Hordeinae</taxon>
        <taxon>Hordeum</taxon>
    </lineage>
</organism>
<evidence type="ECO:0000256" key="4">
    <source>
        <dbReference type="SAM" id="MobiDB-lite"/>
    </source>
</evidence>
<dbReference type="Gramene" id="HORVU.MOREX.r3.1HG0060190.1">
    <property type="protein sequence ID" value="HORVU.MOREX.r3.1HG0060190.1.CDS1"/>
    <property type="gene ID" value="HORVU.MOREX.r3.1HG0060190"/>
</dbReference>
<evidence type="ECO:0000313" key="6">
    <source>
        <dbReference type="Proteomes" id="UP000011116"/>
    </source>
</evidence>
<dbReference type="InterPro" id="IPR031425">
    <property type="entry name" value="NPR1/NH1-interacting"/>
</dbReference>
<dbReference type="EnsemblPlants" id="HORVU.MOREX.r3.1HG0060190.1">
    <property type="protein sequence ID" value="HORVU.MOREX.r3.1HG0060190.1.CDS1"/>
    <property type="gene ID" value="HORVU.MOREX.r3.1HG0060190"/>
</dbReference>
<dbReference type="Gramene" id="HORVU.MOREX.r2.1HG0047770.1">
    <property type="protein sequence ID" value="HORVU.MOREX.r2.1HG0047770.1.CDS.1"/>
    <property type="gene ID" value="HORVU.MOREX.r2.1HG0047770"/>
</dbReference>
<sequence>MLCSIKQLGSQPYRVSLFSPLSHPLFLSRRPHSDIEIGIQLEGHPTLYSIAMDATKTAAKAVAAGNADADAGPSTRRTAAPKPVSLPEEPLPGYAAAAADSAPPTATRSANIAESGVEDEQVERFYALLANIRAMRGMNGNGSDDASASTEGASEVCGGGRKRARWAEPPWRPAFRMEDFEDASASKKDRRDDDAASLRRPGKETKDDAADGGKDDDVARSGRGVATPSPESEV</sequence>
<feature type="region of interest" description="Disordered" evidence="4">
    <location>
        <begin position="140"/>
        <end position="234"/>
    </location>
</feature>
<dbReference type="AlphaFoldDB" id="A0A8I7B155"/>
<dbReference type="Pfam" id="PF15699">
    <property type="entry name" value="NPR1_interact"/>
    <property type="match status" value="1"/>
</dbReference>
<name>A0A8I7B155_HORVV</name>
<dbReference type="OMA" id="MNYDGAA"/>
<proteinExistence type="inferred from homology"/>
<evidence type="ECO:0000256" key="1">
    <source>
        <dbReference type="ARBA" id="ARBA00004123"/>
    </source>
</evidence>
<comment type="similarity">
    <text evidence="2">Belongs to the NPR1-interactor family.</text>
</comment>
<comment type="subcellular location">
    <subcellularLocation>
        <location evidence="1">Nucleus</location>
    </subcellularLocation>
</comment>
<feature type="region of interest" description="Disordered" evidence="4">
    <location>
        <begin position="66"/>
        <end position="117"/>
    </location>
</feature>
<protein>
    <submittedName>
        <fullName evidence="5">Uncharacterized protein</fullName>
    </submittedName>
</protein>
<dbReference type="RefSeq" id="XP_044961023.1">
    <property type="nucleotide sequence ID" value="XM_045105088.1"/>
</dbReference>
<reference evidence="5" key="3">
    <citation type="submission" date="2022-01" db="UniProtKB">
        <authorList>
            <consortium name="EnsemblPlants"/>
        </authorList>
    </citation>
    <scope>IDENTIFICATION</scope>
    <source>
        <strain evidence="5">subsp. vulgare</strain>
    </source>
</reference>
<dbReference type="KEGG" id="hvg:123412137"/>
<dbReference type="Proteomes" id="UP000011116">
    <property type="component" value="Chromosome 1H"/>
</dbReference>
<accession>A0A8I7B155</accession>